<comment type="caution">
    <text evidence="1">The sequence shown here is derived from an EMBL/GenBank/DDBJ whole genome shotgun (WGS) entry which is preliminary data.</text>
</comment>
<evidence type="ECO:0000313" key="1">
    <source>
        <dbReference type="EMBL" id="KAK1484314.1"/>
    </source>
</evidence>
<dbReference type="EMBL" id="MPDP01000079">
    <property type="protein sequence ID" value="KAK1484314.1"/>
    <property type="molecule type" value="Genomic_DNA"/>
</dbReference>
<accession>A0AAI9VFZ7</accession>
<evidence type="ECO:0000313" key="2">
    <source>
        <dbReference type="Proteomes" id="UP001239213"/>
    </source>
</evidence>
<dbReference type="AlphaFoldDB" id="A0AAI9VFZ7"/>
<gene>
    <name evidence="1" type="ORF">CCUS01_04026</name>
</gene>
<proteinExistence type="predicted"/>
<name>A0AAI9VFZ7_9PEZI</name>
<protein>
    <submittedName>
        <fullName evidence="1">Uncharacterized protein</fullName>
    </submittedName>
</protein>
<organism evidence="1 2">
    <name type="scientific">Colletotrichum cuscutae</name>
    <dbReference type="NCBI Taxonomy" id="1209917"/>
    <lineage>
        <taxon>Eukaryota</taxon>
        <taxon>Fungi</taxon>
        <taxon>Dikarya</taxon>
        <taxon>Ascomycota</taxon>
        <taxon>Pezizomycotina</taxon>
        <taxon>Sordariomycetes</taxon>
        <taxon>Hypocreomycetidae</taxon>
        <taxon>Glomerellales</taxon>
        <taxon>Glomerellaceae</taxon>
        <taxon>Colletotrichum</taxon>
        <taxon>Colletotrichum acutatum species complex</taxon>
    </lineage>
</organism>
<dbReference type="Proteomes" id="UP001239213">
    <property type="component" value="Unassembled WGS sequence"/>
</dbReference>
<sequence>MSGPQENPVDFLQQLADVGLLTPIVEQSVEVFQFSCFEAAIPDLKIGVGELLPSQPKRLPIPILYKPHSTPTLLWKALTETLAPFFSNATNLSDEEQSMFLATPTQTGIPGGDLAPAEAVNFQVFQKADALQILNCPTFSLDQGSYFTELNKFMRNLVSDDNSFHIDVARQSLLKVTEAKNAAWNNALARYEARIDDEFKTPIFQDFIEDDEDYKKTWQQELDAQRRYVSLQGGDMEAISQQISILKLADNRIDFKSL</sequence>
<keyword evidence="2" id="KW-1185">Reference proteome</keyword>
<reference evidence="1" key="1">
    <citation type="submission" date="2016-11" db="EMBL/GenBank/DDBJ databases">
        <title>The genome sequence of Colletotrichum cuscutae.</title>
        <authorList>
            <person name="Baroncelli R."/>
        </authorList>
    </citation>
    <scope>NUCLEOTIDE SEQUENCE</scope>
    <source>
        <strain evidence="1">IMI 304802</strain>
    </source>
</reference>